<dbReference type="EMBL" id="BMHF01000001">
    <property type="protein sequence ID" value="GGA21754.1"/>
    <property type="molecule type" value="Genomic_DNA"/>
</dbReference>
<feature type="domain" description="Polymerase/histidinol phosphatase N-terminal" evidence="2">
    <location>
        <begin position="8"/>
        <end position="73"/>
    </location>
</feature>
<dbReference type="Gene3D" id="3.20.20.140">
    <property type="entry name" value="Metal-dependent hydrolases"/>
    <property type="match status" value="1"/>
</dbReference>
<protein>
    <submittedName>
        <fullName evidence="3">PHP-like protein</fullName>
    </submittedName>
</protein>
<evidence type="ECO:0000259" key="2">
    <source>
        <dbReference type="SMART" id="SM00481"/>
    </source>
</evidence>
<proteinExistence type="predicted"/>
<comment type="caution">
    <text evidence="3">The sequence shown here is derived from an EMBL/GenBank/DDBJ whole genome shotgun (WGS) entry which is preliminary data.</text>
</comment>
<dbReference type="Proteomes" id="UP000609323">
    <property type="component" value="Unassembled WGS sequence"/>
</dbReference>
<accession>A0ABQ1FMY0</accession>
<dbReference type="PANTHER" id="PTHR42924">
    <property type="entry name" value="EXONUCLEASE"/>
    <property type="match status" value="1"/>
</dbReference>
<dbReference type="InterPro" id="IPR003141">
    <property type="entry name" value="Pol/His_phosphatase_N"/>
</dbReference>
<dbReference type="SUPFAM" id="SSF89550">
    <property type="entry name" value="PHP domain-like"/>
    <property type="match status" value="1"/>
</dbReference>
<evidence type="ECO:0000256" key="1">
    <source>
        <dbReference type="SAM" id="MobiDB-lite"/>
    </source>
</evidence>
<gene>
    <name evidence="3" type="ORF">GCM10010917_03100</name>
</gene>
<dbReference type="SMART" id="SM00481">
    <property type="entry name" value="POLIIIAc"/>
    <property type="match status" value="1"/>
</dbReference>
<dbReference type="PANTHER" id="PTHR42924:SF3">
    <property type="entry name" value="POLYMERASE_HISTIDINOL PHOSPHATASE N-TERMINAL DOMAIN-CONTAINING PROTEIN"/>
    <property type="match status" value="1"/>
</dbReference>
<dbReference type="Gene3D" id="1.10.150.650">
    <property type="match status" value="1"/>
</dbReference>
<evidence type="ECO:0000313" key="3">
    <source>
        <dbReference type="EMBL" id="GGA21754.1"/>
    </source>
</evidence>
<dbReference type="InterPro" id="IPR004013">
    <property type="entry name" value="PHP_dom"/>
</dbReference>
<dbReference type="CDD" id="cd07438">
    <property type="entry name" value="PHP_HisPPase_AMP"/>
    <property type="match status" value="1"/>
</dbReference>
<dbReference type="Pfam" id="PF02811">
    <property type="entry name" value="PHP"/>
    <property type="match status" value="1"/>
</dbReference>
<evidence type="ECO:0000313" key="4">
    <source>
        <dbReference type="Proteomes" id="UP000609323"/>
    </source>
</evidence>
<dbReference type="InterPro" id="IPR052018">
    <property type="entry name" value="PHP_domain"/>
</dbReference>
<feature type="region of interest" description="Disordered" evidence="1">
    <location>
        <begin position="1"/>
        <end position="25"/>
    </location>
</feature>
<organism evidence="3 4">
    <name type="scientific">Paenibacillus physcomitrellae</name>
    <dbReference type="NCBI Taxonomy" id="1619311"/>
    <lineage>
        <taxon>Bacteria</taxon>
        <taxon>Bacillati</taxon>
        <taxon>Bacillota</taxon>
        <taxon>Bacilli</taxon>
        <taxon>Bacillales</taxon>
        <taxon>Paenibacillaceae</taxon>
        <taxon>Paenibacillus</taxon>
    </lineage>
</organism>
<dbReference type="RefSeq" id="WP_094093475.1">
    <property type="nucleotide sequence ID" value="NZ_BMHF01000001.1"/>
</dbReference>
<keyword evidence="4" id="KW-1185">Reference proteome</keyword>
<dbReference type="InterPro" id="IPR016195">
    <property type="entry name" value="Pol/histidinol_Pase-like"/>
</dbReference>
<sequence>MNQQQSRADLHTHTTASDGLNSPADNVRMAKENGLAAIAITDHDTVAGIDEALEAGKKLGMVVVPGIEISTRVDDTDIHVLGYFINHHDPVLKQRLSELRNAREQRNEAILTNLQKLGIPLGRGDVLKELGRELQEGESLGRPHIAAVLVAKGYAADIRDAFDRYLAEGAAAYANVPRIAPQQAFEWIREAGGAPVIAHPGIYGQDALIQSLLESGKPAGLEVFHSDHSPEDEQRYGEWAARYGLIATGGSDFHGSRNGTVFHGELGSRTVTLQVVKLLKEV</sequence>
<name>A0ABQ1FMY0_9BACL</name>
<feature type="compositionally biased region" description="Polar residues" evidence="1">
    <location>
        <begin position="1"/>
        <end position="24"/>
    </location>
</feature>
<reference evidence="4" key="1">
    <citation type="journal article" date="2019" name="Int. J. Syst. Evol. Microbiol.">
        <title>The Global Catalogue of Microorganisms (GCM) 10K type strain sequencing project: providing services to taxonomists for standard genome sequencing and annotation.</title>
        <authorList>
            <consortium name="The Broad Institute Genomics Platform"/>
            <consortium name="The Broad Institute Genome Sequencing Center for Infectious Disease"/>
            <person name="Wu L."/>
            <person name="Ma J."/>
        </authorList>
    </citation>
    <scope>NUCLEOTIDE SEQUENCE [LARGE SCALE GENOMIC DNA]</scope>
    <source>
        <strain evidence="4">CGMCC 1.15044</strain>
    </source>
</reference>